<evidence type="ECO:0000313" key="4">
    <source>
        <dbReference type="EMBL" id="MBD2867337.1"/>
    </source>
</evidence>
<dbReference type="AlphaFoldDB" id="A0A927CIJ8"/>
<gene>
    <name evidence="4" type="ORF">IDH41_02010</name>
</gene>
<dbReference type="Gene3D" id="1.10.357.10">
    <property type="entry name" value="Tetracycline Repressor, domain 2"/>
    <property type="match status" value="1"/>
</dbReference>
<dbReference type="PANTHER" id="PTHR43479:SF11">
    <property type="entry name" value="ACREF_ENVCD OPERON REPRESSOR-RELATED"/>
    <property type="match status" value="1"/>
</dbReference>
<dbReference type="GO" id="GO:0003677">
    <property type="term" value="F:DNA binding"/>
    <property type="evidence" value="ECO:0007669"/>
    <property type="project" value="UniProtKB-UniRule"/>
</dbReference>
<dbReference type="InterPro" id="IPR050624">
    <property type="entry name" value="HTH-type_Tx_Regulator"/>
</dbReference>
<evidence type="ECO:0000259" key="3">
    <source>
        <dbReference type="PROSITE" id="PS50977"/>
    </source>
</evidence>
<comment type="caution">
    <text evidence="4">The sequence shown here is derived from an EMBL/GenBank/DDBJ whole genome shotgun (WGS) entry which is preliminary data.</text>
</comment>
<protein>
    <submittedName>
        <fullName evidence="4">TetR family transcriptional regulator</fullName>
    </submittedName>
</protein>
<dbReference type="InterPro" id="IPR001647">
    <property type="entry name" value="HTH_TetR"/>
</dbReference>
<evidence type="ECO:0000256" key="1">
    <source>
        <dbReference type="ARBA" id="ARBA00023125"/>
    </source>
</evidence>
<dbReference type="PRINTS" id="PR00455">
    <property type="entry name" value="HTHTETR"/>
</dbReference>
<dbReference type="SUPFAM" id="SSF46689">
    <property type="entry name" value="Homeodomain-like"/>
    <property type="match status" value="1"/>
</dbReference>
<dbReference type="EMBL" id="JACXIY010000002">
    <property type="protein sequence ID" value="MBD2867337.1"/>
    <property type="molecule type" value="Genomic_DNA"/>
</dbReference>
<evidence type="ECO:0000313" key="5">
    <source>
        <dbReference type="Proteomes" id="UP000632125"/>
    </source>
</evidence>
<dbReference type="PROSITE" id="PS50977">
    <property type="entry name" value="HTH_TETR_2"/>
    <property type="match status" value="1"/>
</dbReference>
<feature type="domain" description="HTH tetR-type" evidence="3">
    <location>
        <begin position="9"/>
        <end position="69"/>
    </location>
</feature>
<evidence type="ECO:0000256" key="2">
    <source>
        <dbReference type="PROSITE-ProRule" id="PRU00335"/>
    </source>
</evidence>
<sequence length="207" mass="23317">MRRSKEEAAETIRQLIDIARSHFTEHGYAGAALESIVHEAKLTRGAVYHHFRNKKELFRSVLEAVQKEVADRVEREAAASEDVWQQLYLGCRAFVTAAVEERNKRIMLIDGPAILGWEAWRAMDENHSMRLLRGQLETMQRQGVIGPAPLDAMTHFLSGALNETTLWLAHESARTAALEEAMEAVGFFMEGFKRQAERATGKIEPAG</sequence>
<dbReference type="Pfam" id="PF00440">
    <property type="entry name" value="TetR_N"/>
    <property type="match status" value="1"/>
</dbReference>
<keyword evidence="1 2" id="KW-0238">DNA-binding</keyword>
<name>A0A927CIJ8_9BACL</name>
<dbReference type="InterPro" id="IPR049484">
    <property type="entry name" value="Rv0078-like_C"/>
</dbReference>
<feature type="DNA-binding region" description="H-T-H motif" evidence="2">
    <location>
        <begin position="32"/>
        <end position="51"/>
    </location>
</feature>
<keyword evidence="5" id="KW-1185">Reference proteome</keyword>
<dbReference type="RefSeq" id="WP_190857825.1">
    <property type="nucleotide sequence ID" value="NZ_JACXIY010000002.1"/>
</dbReference>
<dbReference type="Pfam" id="PF21351">
    <property type="entry name" value="TetR_C_41"/>
    <property type="match status" value="1"/>
</dbReference>
<reference evidence="4" key="1">
    <citation type="submission" date="2020-09" db="EMBL/GenBank/DDBJ databases">
        <title>A novel bacterium of genus Paenibacillus, isolated from South China Sea.</title>
        <authorList>
            <person name="Huang H."/>
            <person name="Mo K."/>
            <person name="Hu Y."/>
        </authorList>
    </citation>
    <scope>NUCLEOTIDE SEQUENCE</scope>
    <source>
        <strain evidence="4">IB182493</strain>
    </source>
</reference>
<organism evidence="4 5">
    <name type="scientific">Paenibacillus arenilitoris</name>
    <dbReference type="NCBI Taxonomy" id="2772299"/>
    <lineage>
        <taxon>Bacteria</taxon>
        <taxon>Bacillati</taxon>
        <taxon>Bacillota</taxon>
        <taxon>Bacilli</taxon>
        <taxon>Bacillales</taxon>
        <taxon>Paenibacillaceae</taxon>
        <taxon>Paenibacillus</taxon>
    </lineage>
</organism>
<proteinExistence type="predicted"/>
<dbReference type="PANTHER" id="PTHR43479">
    <property type="entry name" value="ACREF/ENVCD OPERON REPRESSOR-RELATED"/>
    <property type="match status" value="1"/>
</dbReference>
<dbReference type="InterPro" id="IPR009057">
    <property type="entry name" value="Homeodomain-like_sf"/>
</dbReference>
<accession>A0A927CIJ8</accession>
<dbReference type="Proteomes" id="UP000632125">
    <property type="component" value="Unassembled WGS sequence"/>
</dbReference>